<protein>
    <recommendedName>
        <fullName evidence="1">Sucrose phosphatase-like domain-containing protein</fullName>
    </recommendedName>
</protein>
<organism evidence="2 3">
    <name type="scientific">Guptibacillus hwajinpoensis</name>
    <dbReference type="NCBI Taxonomy" id="208199"/>
    <lineage>
        <taxon>Bacteria</taxon>
        <taxon>Bacillati</taxon>
        <taxon>Bacillota</taxon>
        <taxon>Bacilli</taxon>
        <taxon>Bacillales</taxon>
        <taxon>Guptibacillaceae</taxon>
        <taxon>Guptibacillus</taxon>
    </lineage>
</organism>
<dbReference type="RefSeq" id="WP_048313507.1">
    <property type="nucleotide sequence ID" value="NZ_CP119526.1"/>
</dbReference>
<dbReference type="InterPro" id="IPR006380">
    <property type="entry name" value="SPP-like_dom"/>
</dbReference>
<dbReference type="OrthoDB" id="1666512at2"/>
<dbReference type="SUPFAM" id="SSF56784">
    <property type="entry name" value="HAD-like"/>
    <property type="match status" value="1"/>
</dbReference>
<dbReference type="InterPro" id="IPR036412">
    <property type="entry name" value="HAD-like_sf"/>
</dbReference>
<dbReference type="STRING" id="157733.AB986_20475"/>
<reference evidence="2" key="1">
    <citation type="submission" date="2015-06" db="EMBL/GenBank/DDBJ databases">
        <authorList>
            <person name="Liu B."/>
            <person name="Wang J."/>
            <person name="Zhu Y."/>
            <person name="Liu G."/>
            <person name="Chen Q."/>
            <person name="Zheng C."/>
            <person name="Che J."/>
            <person name="Ge C."/>
            <person name="Shi H."/>
            <person name="Pan Z."/>
            <person name="Liu X."/>
        </authorList>
    </citation>
    <scope>NUCLEOTIDE SEQUENCE [LARGE SCALE GENOMIC DNA]</scope>
    <source>
        <strain evidence="2">DSM 16346</strain>
    </source>
</reference>
<evidence type="ECO:0000313" key="3">
    <source>
        <dbReference type="Proteomes" id="UP000035996"/>
    </source>
</evidence>
<dbReference type="Gene3D" id="3.40.50.1000">
    <property type="entry name" value="HAD superfamily/HAD-like"/>
    <property type="match status" value="1"/>
</dbReference>
<proteinExistence type="predicted"/>
<dbReference type="InterPro" id="IPR024197">
    <property type="entry name" value="TPP-like"/>
</dbReference>
<name>A0A0J6FN86_9BACL</name>
<keyword evidence="3" id="KW-1185">Reference proteome</keyword>
<dbReference type="PIRSF" id="PIRSF030802">
    <property type="entry name" value="UCP030802"/>
    <property type="match status" value="1"/>
</dbReference>
<dbReference type="AlphaFoldDB" id="A0A0J6FN86"/>
<evidence type="ECO:0000313" key="2">
    <source>
        <dbReference type="EMBL" id="KMM35832.1"/>
    </source>
</evidence>
<dbReference type="InterPro" id="IPR023214">
    <property type="entry name" value="HAD_sf"/>
</dbReference>
<dbReference type="EMBL" id="LELK01000015">
    <property type="protein sequence ID" value="KMM35832.1"/>
    <property type="molecule type" value="Genomic_DNA"/>
</dbReference>
<dbReference type="GO" id="GO:0003824">
    <property type="term" value="F:catalytic activity"/>
    <property type="evidence" value="ECO:0007669"/>
    <property type="project" value="UniProtKB-ARBA"/>
</dbReference>
<dbReference type="Pfam" id="PF05116">
    <property type="entry name" value="S6PP"/>
    <property type="match status" value="1"/>
</dbReference>
<dbReference type="Proteomes" id="UP000035996">
    <property type="component" value="Unassembled WGS sequence"/>
</dbReference>
<feature type="domain" description="Sucrose phosphatase-like" evidence="1">
    <location>
        <begin position="44"/>
        <end position="222"/>
    </location>
</feature>
<evidence type="ECO:0000259" key="1">
    <source>
        <dbReference type="Pfam" id="PF05116"/>
    </source>
</evidence>
<dbReference type="PATRIC" id="fig|157733.3.peg.1902"/>
<gene>
    <name evidence="2" type="ORF">AB986_20475</name>
</gene>
<accession>A0A0J6FN86</accession>
<comment type="caution">
    <text evidence="2">The sequence shown here is derived from an EMBL/GenBank/DDBJ whole genome shotgun (WGS) entry which is preliminary data.</text>
</comment>
<sequence>MRAFASDLDRTLIYSSKMMNQFGAEEFQLIETLEGKEISYISNKTKNLLQTVNKEMHFIPVTTRTIEQYRRITLFQNEIVPQYAVTSNGGHILRNGIVLQDWSDHIKRSLKECLPLEHFVRELQTLVQGNWIERIKDADHLFVYLIIKRDQVLEEEVNRLFNWAREQGWQPSLQGRKMYFIPAPVNKWKAVAYLKKELGLTYIHTAGDSLLDYDLIQNGDDGYAPVHGEVLETYPNLRRTKQSGMKASEEIIESILSQLASHST</sequence>